<evidence type="ECO:0000313" key="2">
    <source>
        <dbReference type="EMBL" id="RJG19469.1"/>
    </source>
</evidence>
<dbReference type="Proteomes" id="UP000283734">
    <property type="component" value="Unassembled WGS sequence"/>
</dbReference>
<proteinExistence type="predicted"/>
<dbReference type="EMBL" id="QYYA01000001">
    <property type="protein sequence ID" value="RJG19469.1"/>
    <property type="molecule type" value="Genomic_DNA"/>
</dbReference>
<evidence type="ECO:0000313" key="3">
    <source>
        <dbReference type="Proteomes" id="UP000283734"/>
    </source>
</evidence>
<keyword evidence="1" id="KW-0472">Membrane</keyword>
<reference evidence="2 3" key="1">
    <citation type="submission" date="2018-09" db="EMBL/GenBank/DDBJ databases">
        <title>Alcanivorax profundi sp. nov., isolated from 1000 m-depth seawater of the Mariana Trench.</title>
        <authorList>
            <person name="Liu J."/>
        </authorList>
    </citation>
    <scope>NUCLEOTIDE SEQUENCE [LARGE SCALE GENOMIC DNA]</scope>
    <source>
        <strain evidence="2 3">MTEO17</strain>
    </source>
</reference>
<accession>A0A418Y1Q3</accession>
<keyword evidence="3" id="KW-1185">Reference proteome</keyword>
<sequence>MEVIGIVAVIVVAIFINGLVAKVEDGSPGGVENREGSWKKSLLKPKAHQVVIWLAGMLVIVWLAYLWGTK</sequence>
<name>A0A418Y1Q3_9GAMM</name>
<feature type="transmembrane region" description="Helical" evidence="1">
    <location>
        <begin position="50"/>
        <end position="68"/>
    </location>
</feature>
<keyword evidence="1" id="KW-0812">Transmembrane</keyword>
<dbReference type="AlphaFoldDB" id="A0A418Y1Q3"/>
<evidence type="ECO:0000256" key="1">
    <source>
        <dbReference type="SAM" id="Phobius"/>
    </source>
</evidence>
<organism evidence="2 3">
    <name type="scientific">Alcanivorax profundi</name>
    <dbReference type="NCBI Taxonomy" id="2338368"/>
    <lineage>
        <taxon>Bacteria</taxon>
        <taxon>Pseudomonadati</taxon>
        <taxon>Pseudomonadota</taxon>
        <taxon>Gammaproteobacteria</taxon>
        <taxon>Oceanospirillales</taxon>
        <taxon>Alcanivoracaceae</taxon>
        <taxon>Alcanivorax</taxon>
    </lineage>
</organism>
<dbReference type="RefSeq" id="WP_119917341.1">
    <property type="nucleotide sequence ID" value="NZ_QYYA01000001.1"/>
</dbReference>
<protein>
    <submittedName>
        <fullName evidence="2">Uncharacterized protein</fullName>
    </submittedName>
</protein>
<keyword evidence="1" id="KW-1133">Transmembrane helix</keyword>
<comment type="caution">
    <text evidence="2">The sequence shown here is derived from an EMBL/GenBank/DDBJ whole genome shotgun (WGS) entry which is preliminary data.</text>
</comment>
<gene>
    <name evidence="2" type="ORF">D4A39_00955</name>
</gene>